<gene>
    <name evidence="1" type="ORF">MLD38_000709</name>
</gene>
<reference evidence="2" key="1">
    <citation type="journal article" date="2023" name="Front. Plant Sci.">
        <title>Chromosomal-level genome assembly of Melastoma candidum provides insights into trichome evolution.</title>
        <authorList>
            <person name="Zhong Y."/>
            <person name="Wu W."/>
            <person name="Sun C."/>
            <person name="Zou P."/>
            <person name="Liu Y."/>
            <person name="Dai S."/>
            <person name="Zhou R."/>
        </authorList>
    </citation>
    <scope>NUCLEOTIDE SEQUENCE [LARGE SCALE GENOMIC DNA]</scope>
</reference>
<dbReference type="EMBL" id="CM042880">
    <property type="protein sequence ID" value="KAI4388376.1"/>
    <property type="molecule type" value="Genomic_DNA"/>
</dbReference>
<comment type="caution">
    <text evidence="1">The sequence shown here is derived from an EMBL/GenBank/DDBJ whole genome shotgun (WGS) entry which is preliminary data.</text>
</comment>
<accession>A0ACB9SCW5</accession>
<evidence type="ECO:0000313" key="2">
    <source>
        <dbReference type="Proteomes" id="UP001057402"/>
    </source>
</evidence>
<keyword evidence="2" id="KW-1185">Reference proteome</keyword>
<organism evidence="1 2">
    <name type="scientific">Melastoma candidum</name>
    <dbReference type="NCBI Taxonomy" id="119954"/>
    <lineage>
        <taxon>Eukaryota</taxon>
        <taxon>Viridiplantae</taxon>
        <taxon>Streptophyta</taxon>
        <taxon>Embryophyta</taxon>
        <taxon>Tracheophyta</taxon>
        <taxon>Spermatophyta</taxon>
        <taxon>Magnoliopsida</taxon>
        <taxon>eudicotyledons</taxon>
        <taxon>Gunneridae</taxon>
        <taxon>Pentapetalae</taxon>
        <taxon>rosids</taxon>
        <taxon>malvids</taxon>
        <taxon>Myrtales</taxon>
        <taxon>Melastomataceae</taxon>
        <taxon>Melastomatoideae</taxon>
        <taxon>Melastomateae</taxon>
        <taxon>Melastoma</taxon>
    </lineage>
</organism>
<protein>
    <submittedName>
        <fullName evidence="1">Uncharacterized protein</fullName>
    </submittedName>
</protein>
<name>A0ACB9SCW5_9MYRT</name>
<evidence type="ECO:0000313" key="1">
    <source>
        <dbReference type="EMBL" id="KAI4388376.1"/>
    </source>
</evidence>
<proteinExistence type="predicted"/>
<dbReference type="Proteomes" id="UP001057402">
    <property type="component" value="Chromosome 1"/>
</dbReference>
<sequence length="354" mass="39390">MEGGGHSDDSKARTAFHSAAAKAERVFSDIKSDLKHDRGDFDKESPADSGKVSEDEPAVDSRESKSYNASKNPRWRTPPITIGKKQDWQDKLKNIRIGRKGADDCEKADGSRMSFAIHDENLYTLNEKAVLNPRAKDHGRNAIPDLASILEGLIAGNTERIRTSCAVKQLAVAVENYAFGGNGKKFSSIKDILRDSSPARKRTGLNLSAVKSLVLWKNDEKLEFADEERMLSLVCRLFEKAPPETFVAKISEVIGSLRTMRDTALFWCKAVDELRRLWSEEKHIAGITLDLVPDLNCCLLYQQPQVINCCVSRKRRHDATVESLDSKIREAEATSKAEESASQNDCSSCPDLYA</sequence>